<dbReference type="Pfam" id="PF07653">
    <property type="entry name" value="SH3_2"/>
    <property type="match status" value="1"/>
</dbReference>
<evidence type="ECO:0000256" key="3">
    <source>
        <dbReference type="ARBA" id="ARBA00022833"/>
    </source>
</evidence>
<dbReference type="PROSITE" id="PS50081">
    <property type="entry name" value="ZF_DAG_PE_2"/>
    <property type="match status" value="1"/>
</dbReference>
<dbReference type="Pfam" id="PF00018">
    <property type="entry name" value="SH3_1"/>
    <property type="match status" value="1"/>
</dbReference>
<dbReference type="InterPro" id="IPR027267">
    <property type="entry name" value="AH/BAR_dom_sf"/>
</dbReference>
<feature type="compositionally biased region" description="Polar residues" evidence="5">
    <location>
        <begin position="568"/>
        <end position="578"/>
    </location>
</feature>
<feature type="compositionally biased region" description="Pro residues" evidence="5">
    <location>
        <begin position="448"/>
        <end position="459"/>
    </location>
</feature>
<evidence type="ECO:0000313" key="9">
    <source>
        <dbReference type="Proteomes" id="UP000008743"/>
    </source>
</evidence>
<feature type="compositionally biased region" description="Low complexity" evidence="5">
    <location>
        <begin position="460"/>
        <end position="470"/>
    </location>
</feature>
<keyword evidence="1 4" id="KW-0728">SH3 domain</keyword>
<dbReference type="PROSITE" id="PS50002">
    <property type="entry name" value="SH3"/>
    <property type="match status" value="2"/>
</dbReference>
<feature type="compositionally biased region" description="Acidic residues" evidence="5">
    <location>
        <begin position="674"/>
        <end position="683"/>
    </location>
</feature>
<feature type="compositionally biased region" description="Polar residues" evidence="5">
    <location>
        <begin position="647"/>
        <end position="665"/>
    </location>
</feature>
<dbReference type="PhylomeDB" id="A0A0D2X3G3"/>
<evidence type="ECO:0000259" key="7">
    <source>
        <dbReference type="PROSITE" id="PS50081"/>
    </source>
</evidence>
<dbReference type="Proteomes" id="UP000008743">
    <property type="component" value="Unassembled WGS sequence"/>
</dbReference>
<name>A0A0D2X3G3_CAPO3</name>
<dbReference type="STRING" id="595528.A0A0D2X3G3"/>
<evidence type="ECO:0000256" key="5">
    <source>
        <dbReference type="SAM" id="MobiDB-lite"/>
    </source>
</evidence>
<evidence type="ECO:0000259" key="6">
    <source>
        <dbReference type="PROSITE" id="PS50002"/>
    </source>
</evidence>
<dbReference type="SUPFAM" id="SSF57889">
    <property type="entry name" value="Cysteine-rich domain"/>
    <property type="match status" value="1"/>
</dbReference>
<keyword evidence="9" id="KW-1185">Reference proteome</keyword>
<dbReference type="InterPro" id="IPR046349">
    <property type="entry name" value="C1-like_sf"/>
</dbReference>
<dbReference type="Gene3D" id="2.30.30.40">
    <property type="entry name" value="SH3 Domains"/>
    <property type="match status" value="2"/>
</dbReference>
<feature type="region of interest" description="Disordered" evidence="5">
    <location>
        <begin position="538"/>
        <end position="683"/>
    </location>
</feature>
<dbReference type="GO" id="GO:0016477">
    <property type="term" value="P:cell migration"/>
    <property type="evidence" value="ECO:0007669"/>
    <property type="project" value="TreeGrafter"/>
</dbReference>
<evidence type="ECO:0000313" key="8">
    <source>
        <dbReference type="EMBL" id="KJE94259.1"/>
    </source>
</evidence>
<dbReference type="CDD" id="cd00174">
    <property type="entry name" value="SH3"/>
    <property type="match status" value="1"/>
</dbReference>
<dbReference type="InterPro" id="IPR050384">
    <property type="entry name" value="Endophilin_SH3RF"/>
</dbReference>
<dbReference type="GO" id="GO:0046872">
    <property type="term" value="F:metal ion binding"/>
    <property type="evidence" value="ECO:0007669"/>
    <property type="project" value="UniProtKB-KW"/>
</dbReference>
<evidence type="ECO:0000256" key="1">
    <source>
        <dbReference type="ARBA" id="ARBA00022443"/>
    </source>
</evidence>
<dbReference type="InterPro" id="IPR036028">
    <property type="entry name" value="SH3-like_dom_sf"/>
</dbReference>
<dbReference type="OrthoDB" id="10068368at2759"/>
<dbReference type="SUPFAM" id="SSF50044">
    <property type="entry name" value="SH3-domain"/>
    <property type="match status" value="2"/>
</dbReference>
<feature type="region of interest" description="Disordered" evidence="5">
    <location>
        <begin position="444"/>
        <end position="470"/>
    </location>
</feature>
<dbReference type="InterPro" id="IPR002219">
    <property type="entry name" value="PKC_DAG/PE"/>
</dbReference>
<dbReference type="PANTHER" id="PTHR14167">
    <property type="entry name" value="SH3 DOMAIN-CONTAINING"/>
    <property type="match status" value="1"/>
</dbReference>
<dbReference type="SMART" id="SM00326">
    <property type="entry name" value="SH3"/>
    <property type="match status" value="2"/>
</dbReference>
<dbReference type="Gene3D" id="1.20.1270.60">
    <property type="entry name" value="Arfaptin homology (AH) domain/BAR domain"/>
    <property type="match status" value="1"/>
</dbReference>
<reference evidence="9" key="1">
    <citation type="submission" date="2011-02" db="EMBL/GenBank/DDBJ databases">
        <title>The Genome Sequence of Capsaspora owczarzaki ATCC 30864.</title>
        <authorList>
            <person name="Russ C."/>
            <person name="Cuomo C."/>
            <person name="Burger G."/>
            <person name="Gray M.W."/>
            <person name="Holland P.W.H."/>
            <person name="King N."/>
            <person name="Lang F.B.F."/>
            <person name="Roger A.J."/>
            <person name="Ruiz-Trillo I."/>
            <person name="Young S.K."/>
            <person name="Zeng Q."/>
            <person name="Gargeya S."/>
            <person name="Alvarado L."/>
            <person name="Berlin A."/>
            <person name="Chapman S.B."/>
            <person name="Chen Z."/>
            <person name="Freedman E."/>
            <person name="Gellesch M."/>
            <person name="Goldberg J."/>
            <person name="Griggs A."/>
            <person name="Gujja S."/>
            <person name="Heilman E."/>
            <person name="Heiman D."/>
            <person name="Howarth C."/>
            <person name="Mehta T."/>
            <person name="Neiman D."/>
            <person name="Pearson M."/>
            <person name="Roberts A."/>
            <person name="Saif S."/>
            <person name="Shea T."/>
            <person name="Shenoy N."/>
            <person name="Sisk P."/>
            <person name="Stolte C."/>
            <person name="Sykes S."/>
            <person name="White J."/>
            <person name="Yandava C."/>
            <person name="Haas B."/>
            <person name="Nusbaum C."/>
            <person name="Birren B."/>
        </authorList>
    </citation>
    <scope>NUCLEOTIDE SEQUENCE</scope>
    <source>
        <strain evidence="9">ATCC 30864</strain>
    </source>
</reference>
<feature type="domain" description="SH3" evidence="6">
    <location>
        <begin position="692"/>
        <end position="749"/>
    </location>
</feature>
<proteinExistence type="predicted"/>
<feature type="domain" description="SH3" evidence="6">
    <location>
        <begin position="474"/>
        <end position="534"/>
    </location>
</feature>
<keyword evidence="3" id="KW-0862">Zinc</keyword>
<accession>A0A0D2X3G3</accession>
<feature type="compositionally biased region" description="Low complexity" evidence="5">
    <location>
        <begin position="581"/>
        <end position="592"/>
    </location>
</feature>
<evidence type="ECO:0000256" key="2">
    <source>
        <dbReference type="ARBA" id="ARBA00022723"/>
    </source>
</evidence>
<gene>
    <name evidence="8" type="ORF">CAOG_004927</name>
</gene>
<dbReference type="RefSeq" id="XP_004347678.2">
    <property type="nucleotide sequence ID" value="XM_004347628.2"/>
</dbReference>
<dbReference type="PANTHER" id="PTHR14167:SF92">
    <property type="entry name" value="CIN85 AND CD2AP RELATED, ISOFORM J"/>
    <property type="match status" value="1"/>
</dbReference>
<protein>
    <submittedName>
        <fullName evidence="8">SH3 domain-containing protein</fullName>
    </submittedName>
</protein>
<feature type="domain" description="Phorbol-ester/DAG-type" evidence="7">
    <location>
        <begin position="389"/>
        <end position="435"/>
    </location>
</feature>
<dbReference type="AlphaFoldDB" id="A0A0D2X3G3"/>
<organism evidence="8 9">
    <name type="scientific">Capsaspora owczarzaki (strain ATCC 30864)</name>
    <dbReference type="NCBI Taxonomy" id="595528"/>
    <lineage>
        <taxon>Eukaryota</taxon>
        <taxon>Filasterea</taxon>
        <taxon>Capsaspora</taxon>
    </lineage>
</organism>
<dbReference type="EMBL" id="KE346366">
    <property type="protein sequence ID" value="KJE94259.1"/>
    <property type="molecule type" value="Genomic_DNA"/>
</dbReference>
<sequence length="749" mass="81280">MDSATQMDVPRPLQDLAATDGAREVKRHTKKVIGFTDLVTDFVEKRLAIEQTALAALQQLNAATKRATDQYVAQAKLEKSAPSLLGMWTKLHDFSVGEHTIRSAKAAELSSTCQKIRAYSSQQRAVTKKLFGDRKAMDSEMMKEQEALAVSFKAYSSACAAREKNQKTSPAFMQNAHNEYYLLRASTAVSQAWHYSAYIPDTMNSFHDLHSRLGIRIQSQFQGVCEILQEGCREVLDLVAPLAHEVNAVDGSADVSCFGKSIEHQRQWRQIPPEPPVTVVSPELSAELCVNDATMPALKLLITNLTTERLAVVSRAELLAGQVQGAVANWKTYIATPSFGDPDVLFIELISLQKSLREATLRTKAIDVQLSLLSNATSALSDKPLSGRVHSWVPVRTGTCGYCGGGFVSFSKEKKCAICHLCVHEKCASMLSVVCAVASKNHGLTEPPVTPTSPSPTPTPRTRSAAPTPETFSQSVQTAIVNHTFEAQEPDQLSIYAGETIQVLDTSDPLNWWIGQSSRGRGVFPAKYVTLNMQRTMSVSRAPRPMAPEPSSSGRPAEEEAPPPVAPRTTSTMRNVNRISVVPPGAVPLVLPTGMTRGPEPTKPSTAPKPAESATLRAKRPDNLPPVSHRLSQLGVPSPSPVAVSPTANSKVSTPPSSASFQPQRGRSPLPTPVDDDDDDEDDKVGLYEEADVETTAKVLYDYQSNTEGDLNVRAGELVVVIGHLDKGWTECRQGRKVGVVPTSYLQIC</sequence>
<dbReference type="GO" id="GO:0007015">
    <property type="term" value="P:actin filament organization"/>
    <property type="evidence" value="ECO:0007669"/>
    <property type="project" value="TreeGrafter"/>
</dbReference>
<dbReference type="SUPFAM" id="SSF103657">
    <property type="entry name" value="BAR/IMD domain-like"/>
    <property type="match status" value="1"/>
</dbReference>
<dbReference type="InParanoid" id="A0A0D2X3G3"/>
<keyword evidence="2" id="KW-0479">Metal-binding</keyword>
<dbReference type="eggNOG" id="KOG2199">
    <property type="taxonomic scope" value="Eukaryota"/>
</dbReference>
<dbReference type="InterPro" id="IPR001452">
    <property type="entry name" value="SH3_domain"/>
</dbReference>
<evidence type="ECO:0000256" key="4">
    <source>
        <dbReference type="PROSITE-ProRule" id="PRU00192"/>
    </source>
</evidence>